<keyword evidence="11 13" id="KW-0472">Membrane</keyword>
<organism evidence="16 17">
    <name type="scientific">Vibrio viridaestus</name>
    <dbReference type="NCBI Taxonomy" id="2487322"/>
    <lineage>
        <taxon>Bacteria</taxon>
        <taxon>Pseudomonadati</taxon>
        <taxon>Pseudomonadota</taxon>
        <taxon>Gammaproteobacteria</taxon>
        <taxon>Vibrionales</taxon>
        <taxon>Vibrionaceae</taxon>
        <taxon>Vibrio</taxon>
    </lineage>
</organism>
<keyword evidence="9 13" id="KW-1133">Transmembrane helix</keyword>
<dbReference type="NCBIfam" id="NF009638">
    <property type="entry name" value="PRK13165.1"/>
    <property type="match status" value="1"/>
</dbReference>
<dbReference type="FunFam" id="2.40.50.140:FF:000104">
    <property type="entry name" value="Cytochrome c-type biogenesis protein CcmE"/>
    <property type="match status" value="1"/>
</dbReference>
<dbReference type="InterPro" id="IPR036127">
    <property type="entry name" value="CcmE-like_sf"/>
</dbReference>
<evidence type="ECO:0000256" key="1">
    <source>
        <dbReference type="ARBA" id="ARBA00004533"/>
    </source>
</evidence>
<evidence type="ECO:0000256" key="10">
    <source>
        <dbReference type="ARBA" id="ARBA00023004"/>
    </source>
</evidence>
<comment type="function">
    <text evidence="12 13">Heme chaperone required for the biogenesis of c-type cytochromes. Transiently binds heme delivered by CcmC and transfers the heme to apo-cytochromes in a process facilitated by CcmF and CcmH.</text>
</comment>
<evidence type="ECO:0000256" key="5">
    <source>
        <dbReference type="ARBA" id="ARBA00022692"/>
    </source>
</evidence>
<evidence type="ECO:0000256" key="4">
    <source>
        <dbReference type="ARBA" id="ARBA00022617"/>
    </source>
</evidence>
<dbReference type="InterPro" id="IPR004329">
    <property type="entry name" value="CcmE"/>
</dbReference>
<accession>A0A3N9TIQ3</accession>
<dbReference type="InterPro" id="IPR012340">
    <property type="entry name" value="NA-bd_OB-fold"/>
</dbReference>
<dbReference type="EMBL" id="RJVQ01000002">
    <property type="protein sequence ID" value="RQW64167.1"/>
    <property type="molecule type" value="Genomic_DNA"/>
</dbReference>
<sequence length="154" mass="17183">MSPRRKKRLIIFSSILIGFAIIVGLILYALNQNMNLFYTPSEIVQGRDNGEKPQVGQRLRVGGLVVNGSVKRDPKTLDVTFDVTDIGDSVTIHYKGILPDLFREGQGIVAQGVLTDPKHIEAFEVLAKHDENYMPPEITDAMKKNHVAVKMPKE</sequence>
<dbReference type="RefSeq" id="WP_124936286.1">
    <property type="nucleotide sequence ID" value="NZ_RJVQ01000002.1"/>
</dbReference>
<keyword evidence="2 13" id="KW-1003">Cell membrane</keyword>
<comment type="subcellular location">
    <subcellularLocation>
        <location evidence="1">Cell inner membrane</location>
    </subcellularLocation>
    <subcellularLocation>
        <location evidence="13">Cell membrane</location>
        <topology evidence="13">Single-pass type II membrane protein</topology>
    </subcellularLocation>
</comment>
<proteinExistence type="inferred from homology"/>
<evidence type="ECO:0000256" key="8">
    <source>
        <dbReference type="ARBA" id="ARBA00022968"/>
    </source>
</evidence>
<evidence type="ECO:0000256" key="6">
    <source>
        <dbReference type="ARBA" id="ARBA00022723"/>
    </source>
</evidence>
<feature type="binding site" description="covalent" evidence="13 14">
    <location>
        <position position="129"/>
    </location>
    <ligand>
        <name>heme</name>
        <dbReference type="ChEBI" id="CHEBI:30413"/>
    </ligand>
</feature>
<dbReference type="NCBIfam" id="NF009731">
    <property type="entry name" value="PRK13254.1-5"/>
    <property type="match status" value="1"/>
</dbReference>
<evidence type="ECO:0000256" key="7">
    <source>
        <dbReference type="ARBA" id="ARBA00022748"/>
    </source>
</evidence>
<feature type="topological domain" description="Extracellular" evidence="13">
    <location>
        <begin position="30"/>
        <end position="154"/>
    </location>
</feature>
<dbReference type="PANTHER" id="PTHR34128:SF2">
    <property type="entry name" value="CYTOCHROME C-TYPE BIOGENESIS PROTEIN CCME HOMOLOG, MITOCHONDRIAL"/>
    <property type="match status" value="1"/>
</dbReference>
<keyword evidence="8 13" id="KW-0735">Signal-anchor</keyword>
<keyword evidence="7 13" id="KW-0201">Cytochrome c-type biogenesis</keyword>
<dbReference type="OrthoDB" id="9793584at2"/>
<gene>
    <name evidence="13 16" type="primary">ccmE</name>
    <name evidence="13" type="synonym">cycJ</name>
    <name evidence="16" type="ORF">EES38_06140</name>
</gene>
<dbReference type="Gene3D" id="2.40.50.140">
    <property type="entry name" value="Nucleic acid-binding proteins"/>
    <property type="match status" value="1"/>
</dbReference>
<dbReference type="GO" id="GO:0020037">
    <property type="term" value="F:heme binding"/>
    <property type="evidence" value="ECO:0007669"/>
    <property type="project" value="InterPro"/>
</dbReference>
<comment type="similarity">
    <text evidence="13">Belongs to the CcmE/CycJ family.</text>
</comment>
<evidence type="ECO:0000256" key="15">
    <source>
        <dbReference type="SAM" id="Phobius"/>
    </source>
</evidence>
<evidence type="ECO:0000256" key="11">
    <source>
        <dbReference type="ARBA" id="ARBA00023136"/>
    </source>
</evidence>
<keyword evidence="17" id="KW-1185">Reference proteome</keyword>
<evidence type="ECO:0000256" key="13">
    <source>
        <dbReference type="HAMAP-Rule" id="MF_01959"/>
    </source>
</evidence>
<dbReference type="GO" id="GO:0017003">
    <property type="term" value="P:protein-heme linkage"/>
    <property type="evidence" value="ECO:0007669"/>
    <property type="project" value="UniProtKB-UniRule"/>
</dbReference>
<dbReference type="NCBIfam" id="NF009727">
    <property type="entry name" value="PRK13254.1-1"/>
    <property type="match status" value="1"/>
</dbReference>
<dbReference type="SUPFAM" id="SSF82093">
    <property type="entry name" value="Heme chaperone CcmE"/>
    <property type="match status" value="1"/>
</dbReference>
<dbReference type="AlphaFoldDB" id="A0A3N9TIQ3"/>
<evidence type="ECO:0000256" key="2">
    <source>
        <dbReference type="ARBA" id="ARBA00022475"/>
    </source>
</evidence>
<feature type="transmembrane region" description="Helical" evidence="15">
    <location>
        <begin position="9"/>
        <end position="30"/>
    </location>
</feature>
<keyword evidence="3" id="KW-0997">Cell inner membrane</keyword>
<keyword evidence="6 13" id="KW-0479">Metal-binding</keyword>
<reference evidence="16 17" key="1">
    <citation type="submission" date="2018-11" db="EMBL/GenBank/DDBJ databases">
        <title>Vibrio LJC006 sp. nov., isolated from seawater during the bloom of the enteromorpha.</title>
        <authorList>
            <person name="Liang J."/>
        </authorList>
    </citation>
    <scope>NUCLEOTIDE SEQUENCE [LARGE SCALE GENOMIC DNA]</scope>
    <source>
        <strain evidence="16 17">LJC006</strain>
    </source>
</reference>
<dbReference type="Proteomes" id="UP000281112">
    <property type="component" value="Unassembled WGS sequence"/>
</dbReference>
<dbReference type="HAMAP" id="MF_01959">
    <property type="entry name" value="CcmE"/>
    <property type="match status" value="1"/>
</dbReference>
<feature type="topological domain" description="Cytoplasmic" evidence="13">
    <location>
        <begin position="1"/>
        <end position="8"/>
    </location>
</feature>
<evidence type="ECO:0000256" key="9">
    <source>
        <dbReference type="ARBA" id="ARBA00022989"/>
    </source>
</evidence>
<dbReference type="GO" id="GO:0005886">
    <property type="term" value="C:plasma membrane"/>
    <property type="evidence" value="ECO:0007669"/>
    <property type="project" value="UniProtKB-SubCell"/>
</dbReference>
<dbReference type="PANTHER" id="PTHR34128">
    <property type="entry name" value="CYTOCHROME C-TYPE BIOGENESIS PROTEIN CCME HOMOLOG, MITOCHONDRIAL"/>
    <property type="match status" value="1"/>
</dbReference>
<dbReference type="GO" id="GO:0017004">
    <property type="term" value="P:cytochrome complex assembly"/>
    <property type="evidence" value="ECO:0007669"/>
    <property type="project" value="UniProtKB-KW"/>
</dbReference>
<keyword evidence="4 13" id="KW-0349">Heme</keyword>
<protein>
    <recommendedName>
        <fullName evidence="13">Cytochrome c-type biogenesis protein CcmE</fullName>
    </recommendedName>
    <alternativeName>
        <fullName evidence="13">Cytochrome c maturation protein E</fullName>
    </alternativeName>
    <alternativeName>
        <fullName evidence="13">Heme chaperone CcmE</fullName>
    </alternativeName>
</protein>
<evidence type="ECO:0000313" key="17">
    <source>
        <dbReference type="Proteomes" id="UP000281112"/>
    </source>
</evidence>
<comment type="caution">
    <text evidence="16">The sequence shown here is derived from an EMBL/GenBank/DDBJ whole genome shotgun (WGS) entry which is preliminary data.</text>
</comment>
<evidence type="ECO:0000256" key="12">
    <source>
        <dbReference type="ARBA" id="ARBA00056663"/>
    </source>
</evidence>
<keyword evidence="5 13" id="KW-0812">Transmembrane</keyword>
<dbReference type="Pfam" id="PF03100">
    <property type="entry name" value="CcmE"/>
    <property type="match status" value="1"/>
</dbReference>
<dbReference type="NCBIfam" id="NF009729">
    <property type="entry name" value="PRK13254.1-3"/>
    <property type="match status" value="1"/>
</dbReference>
<keyword evidence="10 13" id="KW-0408">Iron</keyword>
<name>A0A3N9TIQ3_9VIBR</name>
<evidence type="ECO:0000256" key="3">
    <source>
        <dbReference type="ARBA" id="ARBA00022519"/>
    </source>
</evidence>
<dbReference type="GO" id="GO:0046872">
    <property type="term" value="F:metal ion binding"/>
    <property type="evidence" value="ECO:0007669"/>
    <property type="project" value="UniProtKB-KW"/>
</dbReference>
<feature type="binding site" description="axial binding residue" evidence="13 14">
    <location>
        <position position="133"/>
    </location>
    <ligand>
        <name>heme</name>
        <dbReference type="ChEBI" id="CHEBI:30413"/>
    </ligand>
    <ligandPart>
        <name>Fe</name>
        <dbReference type="ChEBI" id="CHEBI:18248"/>
    </ligandPart>
</feature>
<evidence type="ECO:0000256" key="14">
    <source>
        <dbReference type="PIRSR" id="PIRSR604329-50"/>
    </source>
</evidence>
<evidence type="ECO:0000313" key="16">
    <source>
        <dbReference type="EMBL" id="RQW64167.1"/>
    </source>
</evidence>